<proteinExistence type="inferred from homology"/>
<evidence type="ECO:0000256" key="5">
    <source>
        <dbReference type="ARBA" id="ARBA00022679"/>
    </source>
</evidence>
<dbReference type="KEGG" id="ruv:EC9_46150"/>
<dbReference type="NCBIfam" id="NF006719">
    <property type="entry name" value="PRK09257.1"/>
    <property type="match status" value="1"/>
</dbReference>
<gene>
    <name evidence="8" type="primary">aspC</name>
    <name evidence="8" type="ORF">EC9_46150</name>
</gene>
<dbReference type="FunFam" id="3.40.640.10:FF:000066">
    <property type="entry name" value="Aspartate aminotransferase"/>
    <property type="match status" value="1"/>
</dbReference>
<dbReference type="Proteomes" id="UP000319557">
    <property type="component" value="Chromosome"/>
</dbReference>
<evidence type="ECO:0000256" key="1">
    <source>
        <dbReference type="ARBA" id="ARBA00001933"/>
    </source>
</evidence>
<dbReference type="OrthoDB" id="9766445at2"/>
<keyword evidence="4 8" id="KW-0032">Aminotransferase</keyword>
<evidence type="ECO:0000256" key="4">
    <source>
        <dbReference type="ARBA" id="ARBA00022576"/>
    </source>
</evidence>
<dbReference type="SUPFAM" id="SSF53383">
    <property type="entry name" value="PLP-dependent transferases"/>
    <property type="match status" value="1"/>
</dbReference>
<dbReference type="Gene3D" id="3.90.1150.10">
    <property type="entry name" value="Aspartate Aminotransferase, domain 1"/>
    <property type="match status" value="1"/>
</dbReference>
<comment type="cofactor">
    <cofactor evidence="1">
        <name>pyridoxal 5'-phosphate</name>
        <dbReference type="ChEBI" id="CHEBI:597326"/>
    </cofactor>
</comment>
<evidence type="ECO:0000313" key="9">
    <source>
        <dbReference type="Proteomes" id="UP000319557"/>
    </source>
</evidence>
<keyword evidence="5 8" id="KW-0808">Transferase</keyword>
<feature type="domain" description="Aminotransferase class I/classII large" evidence="7">
    <location>
        <begin position="28"/>
        <end position="390"/>
    </location>
</feature>
<dbReference type="InterPro" id="IPR004839">
    <property type="entry name" value="Aminotransferase_I/II_large"/>
</dbReference>
<dbReference type="GO" id="GO:0004069">
    <property type="term" value="F:L-aspartate:2-oxoglutarate aminotransferase activity"/>
    <property type="evidence" value="ECO:0007669"/>
    <property type="project" value="UniProtKB-EC"/>
</dbReference>
<dbReference type="InterPro" id="IPR015421">
    <property type="entry name" value="PyrdxlP-dep_Trfase_major"/>
</dbReference>
<protein>
    <submittedName>
        <fullName evidence="8">Aspartate aminotransferase</fullName>
        <ecNumber evidence="8">2.6.1.1</ecNumber>
    </submittedName>
</protein>
<dbReference type="InterPro" id="IPR000796">
    <property type="entry name" value="Asp_trans"/>
</dbReference>
<evidence type="ECO:0000313" key="8">
    <source>
        <dbReference type="EMBL" id="QDS90407.1"/>
    </source>
</evidence>
<evidence type="ECO:0000259" key="7">
    <source>
        <dbReference type="Pfam" id="PF00155"/>
    </source>
</evidence>
<reference evidence="8 9" key="1">
    <citation type="submission" date="2019-02" db="EMBL/GenBank/DDBJ databases">
        <title>Deep-cultivation of Planctomycetes and their phenomic and genomic characterization uncovers novel biology.</title>
        <authorList>
            <person name="Wiegand S."/>
            <person name="Jogler M."/>
            <person name="Boedeker C."/>
            <person name="Pinto D."/>
            <person name="Vollmers J."/>
            <person name="Rivas-Marin E."/>
            <person name="Kohn T."/>
            <person name="Peeters S.H."/>
            <person name="Heuer A."/>
            <person name="Rast P."/>
            <person name="Oberbeckmann S."/>
            <person name="Bunk B."/>
            <person name="Jeske O."/>
            <person name="Meyerdierks A."/>
            <person name="Storesund J.E."/>
            <person name="Kallscheuer N."/>
            <person name="Luecker S."/>
            <person name="Lage O.M."/>
            <person name="Pohl T."/>
            <person name="Merkel B.J."/>
            <person name="Hornburger P."/>
            <person name="Mueller R.-W."/>
            <person name="Bruemmer F."/>
            <person name="Labrenz M."/>
            <person name="Spormann A.M."/>
            <person name="Op den Camp H."/>
            <person name="Overmann J."/>
            <person name="Amann R."/>
            <person name="Jetten M.S.M."/>
            <person name="Mascher T."/>
            <person name="Medema M.H."/>
            <person name="Devos D.P."/>
            <person name="Kaster A.-K."/>
            <person name="Ovreas L."/>
            <person name="Rohde M."/>
            <person name="Galperin M.Y."/>
            <person name="Jogler C."/>
        </authorList>
    </citation>
    <scope>NUCLEOTIDE SEQUENCE [LARGE SCALE GENOMIC DNA]</scope>
    <source>
        <strain evidence="8 9">EC9</strain>
    </source>
</reference>
<name>A0A517M6C3_9BACT</name>
<dbReference type="GO" id="GO:0030170">
    <property type="term" value="F:pyridoxal phosphate binding"/>
    <property type="evidence" value="ECO:0007669"/>
    <property type="project" value="InterPro"/>
</dbReference>
<evidence type="ECO:0000256" key="2">
    <source>
        <dbReference type="ARBA" id="ARBA00007441"/>
    </source>
</evidence>
<dbReference type="FunFam" id="3.90.1150.10:FF:000001">
    <property type="entry name" value="Aspartate aminotransferase"/>
    <property type="match status" value="1"/>
</dbReference>
<keyword evidence="9" id="KW-1185">Reference proteome</keyword>
<dbReference type="PANTHER" id="PTHR11879">
    <property type="entry name" value="ASPARTATE AMINOTRANSFERASE"/>
    <property type="match status" value="1"/>
</dbReference>
<dbReference type="InterPro" id="IPR015422">
    <property type="entry name" value="PyrdxlP-dep_Trfase_small"/>
</dbReference>
<accession>A0A517M6C3</accession>
<comment type="subunit">
    <text evidence="3">Homodimer.</text>
</comment>
<dbReference type="CDD" id="cd00609">
    <property type="entry name" value="AAT_like"/>
    <property type="match status" value="1"/>
</dbReference>
<dbReference type="EC" id="2.6.1.1" evidence="8"/>
<comment type="similarity">
    <text evidence="2">Belongs to the class-I pyridoxal-phosphate-dependent aminotransferase family.</text>
</comment>
<evidence type="ECO:0000256" key="3">
    <source>
        <dbReference type="ARBA" id="ARBA00011738"/>
    </source>
</evidence>
<organism evidence="8 9">
    <name type="scientific">Rosistilla ulvae</name>
    <dbReference type="NCBI Taxonomy" id="1930277"/>
    <lineage>
        <taxon>Bacteria</taxon>
        <taxon>Pseudomonadati</taxon>
        <taxon>Planctomycetota</taxon>
        <taxon>Planctomycetia</taxon>
        <taxon>Pirellulales</taxon>
        <taxon>Pirellulaceae</taxon>
        <taxon>Rosistilla</taxon>
    </lineage>
</organism>
<dbReference type="InterPro" id="IPR015424">
    <property type="entry name" value="PyrdxlP-dep_Trfase"/>
</dbReference>
<dbReference type="Pfam" id="PF00155">
    <property type="entry name" value="Aminotran_1_2"/>
    <property type="match status" value="1"/>
</dbReference>
<dbReference type="GO" id="GO:0042802">
    <property type="term" value="F:identical protein binding"/>
    <property type="evidence" value="ECO:0007669"/>
    <property type="project" value="TreeGrafter"/>
</dbReference>
<dbReference type="AlphaFoldDB" id="A0A517M6C3"/>
<dbReference type="Gene3D" id="3.40.640.10">
    <property type="entry name" value="Type I PLP-dependent aspartate aminotransferase-like (Major domain)"/>
    <property type="match status" value="1"/>
</dbReference>
<sequence length="394" mass="42744">MFETIQTAPPDSILGLTEAFQKDANPAKINLSVGVYKDPSGQTPVLRCVKQAEETLLKTETTKGYLGIDGLPEYRQHLHGLVFGEQVPASRVAIVQTPGGTGALRVAADLIAGQLKPAQIWLSNPTWANHNAIFTAAGVGVQSYAYLNAEKTGLDFDAMLEDLKTKPRTGDVVLLHACCHNPTGVDPTAEQWAQIAEVVRERGLLPLVDFAYQGFGQGITEDAVGIRTLLQTCDEMLVASSFSKNFGLYSERVGGLSLVAKNPAEATAALSQLKRVVRTNYSNPPRHGGAIVATVLSSPELTTLWHEEVAEMRNRIAAMRSQFVAQMHQRQSKRDFSFLLSQSGMFSFSGLNPMQVDQLRNEYAIYIVGSGRINVAGMTDENLPRLCDAVAAVL</sequence>
<keyword evidence="6" id="KW-0663">Pyridoxal phosphate</keyword>
<dbReference type="EMBL" id="CP036261">
    <property type="protein sequence ID" value="QDS90407.1"/>
    <property type="molecule type" value="Genomic_DNA"/>
</dbReference>
<dbReference type="RefSeq" id="WP_145348228.1">
    <property type="nucleotide sequence ID" value="NZ_CP036261.1"/>
</dbReference>
<dbReference type="PANTHER" id="PTHR11879:SF22">
    <property type="entry name" value="ASPARTATE AMINOTRANSFERASE, MITOCHONDRIAL"/>
    <property type="match status" value="1"/>
</dbReference>
<dbReference type="GO" id="GO:0006520">
    <property type="term" value="P:amino acid metabolic process"/>
    <property type="evidence" value="ECO:0007669"/>
    <property type="project" value="InterPro"/>
</dbReference>
<dbReference type="PRINTS" id="PR00799">
    <property type="entry name" value="TRANSAMINASE"/>
</dbReference>
<evidence type="ECO:0000256" key="6">
    <source>
        <dbReference type="ARBA" id="ARBA00022898"/>
    </source>
</evidence>